<feature type="signal peptide" evidence="1">
    <location>
        <begin position="1"/>
        <end position="40"/>
    </location>
</feature>
<evidence type="ECO:0000313" key="2">
    <source>
        <dbReference type="EMBL" id="CAI9578089.1"/>
    </source>
</evidence>
<organism evidence="2 3">
    <name type="scientific">Staurois parvus</name>
    <dbReference type="NCBI Taxonomy" id="386267"/>
    <lineage>
        <taxon>Eukaryota</taxon>
        <taxon>Metazoa</taxon>
        <taxon>Chordata</taxon>
        <taxon>Craniata</taxon>
        <taxon>Vertebrata</taxon>
        <taxon>Euteleostomi</taxon>
        <taxon>Amphibia</taxon>
        <taxon>Batrachia</taxon>
        <taxon>Anura</taxon>
        <taxon>Neobatrachia</taxon>
        <taxon>Ranoidea</taxon>
        <taxon>Ranidae</taxon>
        <taxon>Staurois</taxon>
    </lineage>
</organism>
<proteinExistence type="predicted"/>
<gene>
    <name evidence="2" type="ORF">SPARVUS_LOCUS8844347</name>
</gene>
<name>A0ABN9E1H0_9NEOB</name>
<evidence type="ECO:0000313" key="3">
    <source>
        <dbReference type="Proteomes" id="UP001162483"/>
    </source>
</evidence>
<evidence type="ECO:0000256" key="1">
    <source>
        <dbReference type="SAM" id="SignalP"/>
    </source>
</evidence>
<comment type="caution">
    <text evidence="2">The sequence shown here is derived from an EMBL/GenBank/DDBJ whole genome shotgun (WGS) entry which is preliminary data.</text>
</comment>
<sequence>MSQNSRHRSTSPVSRSMIFWATSRIFLLLYLLDVSKEGESIRTGLWSPFHPSDDLLAMDSVRKSSSPLRSAGR</sequence>
<protein>
    <submittedName>
        <fullName evidence="2">Uncharacterized protein</fullName>
    </submittedName>
</protein>
<keyword evidence="3" id="KW-1185">Reference proteome</keyword>
<dbReference type="Proteomes" id="UP001162483">
    <property type="component" value="Unassembled WGS sequence"/>
</dbReference>
<keyword evidence="1" id="KW-0732">Signal</keyword>
<accession>A0ABN9E1H0</accession>
<dbReference type="EMBL" id="CATNWA010014974">
    <property type="protein sequence ID" value="CAI9578089.1"/>
    <property type="molecule type" value="Genomic_DNA"/>
</dbReference>
<feature type="chain" id="PRO_5046651289" evidence="1">
    <location>
        <begin position="41"/>
        <end position="73"/>
    </location>
</feature>
<reference evidence="2" key="1">
    <citation type="submission" date="2023-05" db="EMBL/GenBank/DDBJ databases">
        <authorList>
            <person name="Stuckert A."/>
        </authorList>
    </citation>
    <scope>NUCLEOTIDE SEQUENCE</scope>
</reference>